<proteinExistence type="inferred from homology"/>
<dbReference type="EMBL" id="KN658722">
    <property type="protein sequence ID" value="KHN19774.1"/>
    <property type="molecule type" value="Genomic_DNA"/>
</dbReference>
<protein>
    <submittedName>
        <fullName evidence="2">UDP-glycosyltransferase 85A2</fullName>
        <ecNumber evidence="2">2.4.1.-</ecNumber>
    </submittedName>
</protein>
<keyword evidence="2" id="KW-0328">Glycosyltransferase</keyword>
<comment type="similarity">
    <text evidence="1">Belongs to the UDP-glycosyltransferase family.</text>
</comment>
<evidence type="ECO:0000313" key="2">
    <source>
        <dbReference type="EMBL" id="KHN19774.1"/>
    </source>
</evidence>
<dbReference type="SMR" id="A0A0B2QHV1"/>
<organism evidence="2">
    <name type="scientific">Glycine soja</name>
    <name type="common">Wild soybean</name>
    <dbReference type="NCBI Taxonomy" id="3848"/>
    <lineage>
        <taxon>Eukaryota</taxon>
        <taxon>Viridiplantae</taxon>
        <taxon>Streptophyta</taxon>
        <taxon>Embryophyta</taxon>
        <taxon>Tracheophyta</taxon>
        <taxon>Spermatophyta</taxon>
        <taxon>Magnoliopsida</taxon>
        <taxon>eudicotyledons</taxon>
        <taxon>Gunneridae</taxon>
        <taxon>Pentapetalae</taxon>
        <taxon>rosids</taxon>
        <taxon>fabids</taxon>
        <taxon>Fabales</taxon>
        <taxon>Fabaceae</taxon>
        <taxon>Papilionoideae</taxon>
        <taxon>50 kb inversion clade</taxon>
        <taxon>NPAAA clade</taxon>
        <taxon>indigoferoid/millettioid clade</taxon>
        <taxon>Phaseoleae</taxon>
        <taxon>Glycine</taxon>
        <taxon>Glycine subgen. Soja</taxon>
    </lineage>
</organism>
<keyword evidence="2" id="KW-0808">Transferase</keyword>
<dbReference type="Proteomes" id="UP000053555">
    <property type="component" value="Unassembled WGS sequence"/>
</dbReference>
<dbReference type="PANTHER" id="PTHR11926">
    <property type="entry name" value="GLUCOSYL/GLUCURONOSYL TRANSFERASES"/>
    <property type="match status" value="1"/>
</dbReference>
<dbReference type="GO" id="GO:0080044">
    <property type="term" value="F:quercetin 7-O-glucosyltransferase activity"/>
    <property type="evidence" value="ECO:0007669"/>
    <property type="project" value="TreeGrafter"/>
</dbReference>
<reference evidence="2" key="1">
    <citation type="submission" date="2014-07" db="EMBL/GenBank/DDBJ databases">
        <title>Identification of a novel salt tolerance gene in wild soybean by whole-genome sequencing.</title>
        <authorList>
            <person name="Lam H.-M."/>
            <person name="Qi X."/>
            <person name="Li M.-W."/>
            <person name="Liu X."/>
            <person name="Xie M."/>
            <person name="Ni M."/>
            <person name="Xu X."/>
        </authorList>
    </citation>
    <scope>NUCLEOTIDE SEQUENCE [LARGE SCALE GENOMIC DNA]</scope>
    <source>
        <tissue evidence="2">Root</tissue>
    </source>
</reference>
<sequence>MTSDQLIEFARGLANSGKTFLWVIRPDLVDGENMVLPYELCQRLKIEEWGAGMQIEGDVTRDRVERFVRELMEGQKGEELTKKALEWKKLAEDATIHKDGSSFLNYHNMFRQVLLSDNNRNQLKTSSVWGLDFI</sequence>
<dbReference type="EC" id="2.4.1.-" evidence="2"/>
<dbReference type="Gene3D" id="3.40.50.2000">
    <property type="entry name" value="Glycogen Phosphorylase B"/>
    <property type="match status" value="3"/>
</dbReference>
<evidence type="ECO:0000256" key="1">
    <source>
        <dbReference type="ARBA" id="ARBA00009995"/>
    </source>
</evidence>
<dbReference type="AlphaFoldDB" id="A0A0B2QHV1"/>
<accession>A0A0B2QHV1</accession>
<dbReference type="GO" id="GO:0080043">
    <property type="term" value="F:quercetin 3-O-glucosyltransferase activity"/>
    <property type="evidence" value="ECO:0007669"/>
    <property type="project" value="TreeGrafter"/>
</dbReference>
<dbReference type="SUPFAM" id="SSF53756">
    <property type="entry name" value="UDP-Glycosyltransferase/glycogen phosphorylase"/>
    <property type="match status" value="1"/>
</dbReference>
<dbReference type="PANTHER" id="PTHR11926:SF774">
    <property type="entry name" value="UDP-GLYCOSYLTRANSFERASE 85A1-RELATED"/>
    <property type="match status" value="1"/>
</dbReference>
<gene>
    <name evidence="2" type="ORF">glysoja_024875</name>
</gene>
<name>A0A0B2QHV1_GLYSO</name>